<organism evidence="4">
    <name type="scientific">Mesocestoides corti</name>
    <name type="common">Flatworm</name>
    <dbReference type="NCBI Taxonomy" id="53468"/>
    <lineage>
        <taxon>Eukaryota</taxon>
        <taxon>Metazoa</taxon>
        <taxon>Spiralia</taxon>
        <taxon>Lophotrochozoa</taxon>
        <taxon>Platyhelminthes</taxon>
        <taxon>Cestoda</taxon>
        <taxon>Eucestoda</taxon>
        <taxon>Cyclophyllidea</taxon>
        <taxon>Mesocestoididae</taxon>
        <taxon>Mesocestoides</taxon>
    </lineage>
</organism>
<proteinExistence type="predicted"/>
<evidence type="ECO:0000313" key="2">
    <source>
        <dbReference type="EMBL" id="VDD81324.1"/>
    </source>
</evidence>
<dbReference type="EMBL" id="UXSR01005353">
    <property type="protein sequence ID" value="VDD81324.1"/>
    <property type="molecule type" value="Genomic_DNA"/>
</dbReference>
<reference evidence="4" key="2">
    <citation type="submission" date="2019-11" db="UniProtKB">
        <authorList>
            <consortium name="WormBaseParasite"/>
        </authorList>
    </citation>
    <scope>IDENTIFICATION</scope>
</reference>
<feature type="region of interest" description="Disordered" evidence="1">
    <location>
        <begin position="115"/>
        <end position="140"/>
    </location>
</feature>
<evidence type="ECO:0000256" key="1">
    <source>
        <dbReference type="SAM" id="MobiDB-lite"/>
    </source>
</evidence>
<accession>A0A0R3UIQ2</accession>
<dbReference type="WBParaSite" id="MCU_003716-RA">
    <property type="protein sequence ID" value="MCU_003716-RA"/>
    <property type="gene ID" value="MCU_003716"/>
</dbReference>
<dbReference type="Proteomes" id="UP000267029">
    <property type="component" value="Unassembled WGS sequence"/>
</dbReference>
<reference evidence="2 3" key="1">
    <citation type="submission" date="2018-10" db="EMBL/GenBank/DDBJ databases">
        <authorList>
            <consortium name="Pathogen Informatics"/>
        </authorList>
    </citation>
    <scope>NUCLEOTIDE SEQUENCE [LARGE SCALE GENOMIC DNA]</scope>
</reference>
<feature type="compositionally biased region" description="Gly residues" evidence="1">
    <location>
        <begin position="1"/>
        <end position="14"/>
    </location>
</feature>
<feature type="region of interest" description="Disordered" evidence="1">
    <location>
        <begin position="1"/>
        <end position="21"/>
    </location>
</feature>
<evidence type="ECO:0000313" key="4">
    <source>
        <dbReference type="WBParaSite" id="MCU_003716-RA"/>
    </source>
</evidence>
<sequence>MQKVALGGGRGPAAGKGSRSATHPLCLHQAAPPVVRDSRSCYLRIKVHSPTTKCHAAGGSLINYSDTMPRESGNECLRLTTKQSYTHPPSLAGLKVRGIKTGFRFCANPRPCKKRAGGLRTEARQKKQEEEETAGETGTARRDLKMCVRARAKKI</sequence>
<keyword evidence="3" id="KW-1185">Reference proteome</keyword>
<name>A0A0R3UIQ2_MESCO</name>
<evidence type="ECO:0000313" key="3">
    <source>
        <dbReference type="Proteomes" id="UP000267029"/>
    </source>
</evidence>
<gene>
    <name evidence="2" type="ORF">MCOS_LOCUS7327</name>
</gene>
<protein>
    <submittedName>
        <fullName evidence="2 4">Uncharacterized protein</fullName>
    </submittedName>
</protein>
<dbReference type="AlphaFoldDB" id="A0A0R3UIQ2"/>